<dbReference type="PANTHER" id="PTHR19422">
    <property type="entry name" value="GAG RETROVIRAL POLYPROTEIN"/>
    <property type="match status" value="1"/>
</dbReference>
<evidence type="ECO:0000259" key="4">
    <source>
        <dbReference type="Pfam" id="PF00692"/>
    </source>
</evidence>
<dbReference type="PANTHER" id="PTHR19422:SF123">
    <property type="entry name" value="RT1 CLASS I, LOCUS CE15"/>
    <property type="match status" value="1"/>
</dbReference>
<keyword evidence="6" id="KW-1185">Reference proteome</keyword>
<dbReference type="Gene3D" id="2.70.40.10">
    <property type="match status" value="1"/>
</dbReference>
<dbReference type="InterPro" id="IPR036157">
    <property type="entry name" value="dUTPase-like_sf"/>
</dbReference>
<dbReference type="GO" id="GO:0004190">
    <property type="term" value="F:aspartic-type endopeptidase activity"/>
    <property type="evidence" value="ECO:0007669"/>
    <property type="project" value="UniProtKB-KW"/>
</dbReference>
<name>A0A093EQ30_TYTAL</name>
<dbReference type="AlphaFoldDB" id="A0A093EQ30"/>
<sequence length="129" mass="13685">GSVGLDVATAISFTLLDQKPQKVPTRIRGPLIINGQLHGALLIGRSSSSIKGLNIIPGLIDADFTGIVQLILQVFPPLQILEGSKVAQLVPLNQLTCDITPATSRTRDDRGFASTGPAAMLTMSMNRRP</sequence>
<dbReference type="EMBL" id="KK367171">
    <property type="protein sequence ID" value="KFV41721.1"/>
    <property type="molecule type" value="Genomic_DNA"/>
</dbReference>
<feature type="non-terminal residue" evidence="5">
    <location>
        <position position="1"/>
    </location>
</feature>
<feature type="non-terminal residue" evidence="5">
    <location>
        <position position="129"/>
    </location>
</feature>
<organism evidence="5 6">
    <name type="scientific">Tyto alba</name>
    <name type="common">Barn owl</name>
    <dbReference type="NCBI Taxonomy" id="56313"/>
    <lineage>
        <taxon>Eukaryota</taxon>
        <taxon>Metazoa</taxon>
        <taxon>Chordata</taxon>
        <taxon>Craniata</taxon>
        <taxon>Vertebrata</taxon>
        <taxon>Euteleostomi</taxon>
        <taxon>Archelosauria</taxon>
        <taxon>Archosauria</taxon>
        <taxon>Dinosauria</taxon>
        <taxon>Saurischia</taxon>
        <taxon>Theropoda</taxon>
        <taxon>Coelurosauria</taxon>
        <taxon>Aves</taxon>
        <taxon>Neognathae</taxon>
        <taxon>Neoaves</taxon>
        <taxon>Telluraves</taxon>
        <taxon>Strigiformes</taxon>
        <taxon>Tytonidae</taxon>
        <taxon>Tyto</taxon>
    </lineage>
</organism>
<evidence type="ECO:0000256" key="3">
    <source>
        <dbReference type="SAM" id="MobiDB-lite"/>
    </source>
</evidence>
<feature type="region of interest" description="Disordered" evidence="3">
    <location>
        <begin position="106"/>
        <end position="129"/>
    </location>
</feature>
<gene>
    <name evidence="5" type="ORF">N341_02226</name>
</gene>
<dbReference type="GO" id="GO:0006508">
    <property type="term" value="P:proteolysis"/>
    <property type="evidence" value="ECO:0007669"/>
    <property type="project" value="UniProtKB-KW"/>
</dbReference>
<evidence type="ECO:0000256" key="1">
    <source>
        <dbReference type="ARBA" id="ARBA00022670"/>
    </source>
</evidence>
<feature type="domain" description="dUTPase-like" evidence="4">
    <location>
        <begin position="1"/>
        <end position="116"/>
    </location>
</feature>
<evidence type="ECO:0000313" key="5">
    <source>
        <dbReference type="EMBL" id="KFV41721.1"/>
    </source>
</evidence>
<dbReference type="Proteomes" id="UP000054190">
    <property type="component" value="Unassembled WGS sequence"/>
</dbReference>
<dbReference type="InterPro" id="IPR051592">
    <property type="entry name" value="HERV-K_Pro_peptidase_A2"/>
</dbReference>
<dbReference type="InterPro" id="IPR029054">
    <property type="entry name" value="dUTPase-like"/>
</dbReference>
<reference evidence="5 6" key="1">
    <citation type="submission" date="2014-04" db="EMBL/GenBank/DDBJ databases">
        <title>Genome evolution of avian class.</title>
        <authorList>
            <person name="Zhang G."/>
            <person name="Li C."/>
        </authorList>
    </citation>
    <scope>NUCLEOTIDE SEQUENCE [LARGE SCALE GENOMIC DNA]</scope>
    <source>
        <strain evidence="5">BGI_N341</strain>
    </source>
</reference>
<evidence type="ECO:0000313" key="6">
    <source>
        <dbReference type="Proteomes" id="UP000054190"/>
    </source>
</evidence>
<keyword evidence="2" id="KW-0064">Aspartyl protease</keyword>
<protein>
    <recommendedName>
        <fullName evidence="4">dUTPase-like domain-containing protein</fullName>
    </recommendedName>
</protein>
<keyword evidence="2" id="KW-0378">Hydrolase</keyword>
<dbReference type="Pfam" id="PF00692">
    <property type="entry name" value="dUTPase"/>
    <property type="match status" value="1"/>
</dbReference>
<accession>A0A093EQ30</accession>
<evidence type="ECO:0000256" key="2">
    <source>
        <dbReference type="ARBA" id="ARBA00022750"/>
    </source>
</evidence>
<keyword evidence="1" id="KW-0645">Protease</keyword>
<dbReference type="SUPFAM" id="SSF51283">
    <property type="entry name" value="dUTPase-like"/>
    <property type="match status" value="1"/>
</dbReference>
<proteinExistence type="predicted"/>